<evidence type="ECO:0000313" key="7">
    <source>
        <dbReference type="Proteomes" id="UP001155586"/>
    </source>
</evidence>
<dbReference type="PANTHER" id="PTHR30537">
    <property type="entry name" value="HTH-TYPE TRANSCRIPTIONAL REGULATOR"/>
    <property type="match status" value="1"/>
</dbReference>
<accession>A0A9X3HS67</accession>
<dbReference type="Proteomes" id="UP001155586">
    <property type="component" value="Unassembled WGS sequence"/>
</dbReference>
<dbReference type="SUPFAM" id="SSF53850">
    <property type="entry name" value="Periplasmic binding protein-like II"/>
    <property type="match status" value="1"/>
</dbReference>
<evidence type="ECO:0000256" key="3">
    <source>
        <dbReference type="ARBA" id="ARBA00023125"/>
    </source>
</evidence>
<dbReference type="PROSITE" id="PS50931">
    <property type="entry name" value="HTH_LYSR"/>
    <property type="match status" value="1"/>
</dbReference>
<dbReference type="GO" id="GO:0006351">
    <property type="term" value="P:DNA-templated transcription"/>
    <property type="evidence" value="ECO:0007669"/>
    <property type="project" value="TreeGrafter"/>
</dbReference>
<dbReference type="InterPro" id="IPR005119">
    <property type="entry name" value="LysR_subst-bd"/>
</dbReference>
<protein>
    <submittedName>
        <fullName evidence="6">LysR substrate-binding domain-containing protein</fullName>
    </submittedName>
</protein>
<keyword evidence="3" id="KW-0238">DNA-binding</keyword>
<dbReference type="PRINTS" id="PR00039">
    <property type="entry name" value="HTHLYSR"/>
</dbReference>
<name>A0A9X3HS67_9VIBR</name>
<dbReference type="Gene3D" id="1.10.10.10">
    <property type="entry name" value="Winged helix-like DNA-binding domain superfamily/Winged helix DNA-binding domain"/>
    <property type="match status" value="1"/>
</dbReference>
<evidence type="ECO:0000313" key="6">
    <source>
        <dbReference type="EMBL" id="MCW8334554.1"/>
    </source>
</evidence>
<dbReference type="Gene3D" id="3.40.190.10">
    <property type="entry name" value="Periplasmic binding protein-like II"/>
    <property type="match status" value="2"/>
</dbReference>
<dbReference type="FunFam" id="1.10.10.10:FF:000001">
    <property type="entry name" value="LysR family transcriptional regulator"/>
    <property type="match status" value="1"/>
</dbReference>
<evidence type="ECO:0000256" key="4">
    <source>
        <dbReference type="ARBA" id="ARBA00023163"/>
    </source>
</evidence>
<organism evidence="6 7">
    <name type="scientific">Vibrio paucivorans</name>
    <dbReference type="NCBI Taxonomy" id="2829489"/>
    <lineage>
        <taxon>Bacteria</taxon>
        <taxon>Pseudomonadati</taxon>
        <taxon>Pseudomonadota</taxon>
        <taxon>Gammaproteobacteria</taxon>
        <taxon>Vibrionales</taxon>
        <taxon>Vibrionaceae</taxon>
        <taxon>Vibrio</taxon>
    </lineage>
</organism>
<sequence length="305" mass="34326">MDNRLRHLSGLRYFEAAARMNSYSKAAQELFISQAAVSQKIRQLEEALGCKLFIRQGREMALTDKGHSLYQQVCTGFEHIITGLNQIQCEPINGLLNVSSPPSFASRWLLPRLWKFSMHHPEIPIKVHTTCDKPDLKYSEVDIAIVQGNEFDLGSDIETRILIDEEIYAYCSPQLAKSMKFTSPQQLQKCWLVHFGSESFTWDDWFARAGVSVDKDAIQWMEVSTFEMGLSAVIAGHGVCLASESLASDFIEKGLLVRPFDLGLSPGLSFTLCSDPSSSRLARCQVFSDWLFEEIGLMPTDKQIS</sequence>
<dbReference type="InterPro" id="IPR000847">
    <property type="entry name" value="LysR_HTH_N"/>
</dbReference>
<gene>
    <name evidence="6" type="ORF">MD483_12060</name>
</gene>
<dbReference type="InterPro" id="IPR058163">
    <property type="entry name" value="LysR-type_TF_proteobact-type"/>
</dbReference>
<proteinExistence type="inferred from homology"/>
<dbReference type="Pfam" id="PF03466">
    <property type="entry name" value="LysR_substrate"/>
    <property type="match status" value="1"/>
</dbReference>
<dbReference type="EMBL" id="JAKRRX010000063">
    <property type="protein sequence ID" value="MCW8334554.1"/>
    <property type="molecule type" value="Genomic_DNA"/>
</dbReference>
<evidence type="ECO:0000259" key="5">
    <source>
        <dbReference type="PROSITE" id="PS50931"/>
    </source>
</evidence>
<keyword evidence="2" id="KW-0805">Transcription regulation</keyword>
<reference evidence="6" key="1">
    <citation type="submission" date="2022-02" db="EMBL/GenBank/DDBJ databases">
        <title>Vibrio sp. nov., a new bacterium isolated from Bohai sea, China.</title>
        <authorList>
            <person name="Yuan Y."/>
        </authorList>
    </citation>
    <scope>NUCLEOTIDE SEQUENCE</scope>
    <source>
        <strain evidence="6">DBSS07</strain>
    </source>
</reference>
<dbReference type="AlphaFoldDB" id="A0A9X3HS67"/>
<feature type="domain" description="HTH lysR-type" evidence="5">
    <location>
        <begin position="1"/>
        <end position="63"/>
    </location>
</feature>
<dbReference type="RefSeq" id="WP_265687936.1">
    <property type="nucleotide sequence ID" value="NZ_JAKRRX010000063.1"/>
</dbReference>
<dbReference type="CDD" id="cd08432">
    <property type="entry name" value="PBP2_GcdR_TrpI_HvrB_AmpR_like"/>
    <property type="match status" value="1"/>
</dbReference>
<keyword evidence="4" id="KW-0804">Transcription</keyword>
<dbReference type="SUPFAM" id="SSF46785">
    <property type="entry name" value="Winged helix' DNA-binding domain"/>
    <property type="match status" value="1"/>
</dbReference>
<dbReference type="InterPro" id="IPR036388">
    <property type="entry name" value="WH-like_DNA-bd_sf"/>
</dbReference>
<dbReference type="GO" id="GO:0043565">
    <property type="term" value="F:sequence-specific DNA binding"/>
    <property type="evidence" value="ECO:0007669"/>
    <property type="project" value="TreeGrafter"/>
</dbReference>
<dbReference type="GO" id="GO:0003700">
    <property type="term" value="F:DNA-binding transcription factor activity"/>
    <property type="evidence" value="ECO:0007669"/>
    <property type="project" value="InterPro"/>
</dbReference>
<comment type="similarity">
    <text evidence="1">Belongs to the LysR transcriptional regulatory family.</text>
</comment>
<keyword evidence="7" id="KW-1185">Reference proteome</keyword>
<evidence type="ECO:0000256" key="1">
    <source>
        <dbReference type="ARBA" id="ARBA00009437"/>
    </source>
</evidence>
<evidence type="ECO:0000256" key="2">
    <source>
        <dbReference type="ARBA" id="ARBA00023015"/>
    </source>
</evidence>
<dbReference type="Pfam" id="PF00126">
    <property type="entry name" value="HTH_1"/>
    <property type="match status" value="1"/>
</dbReference>
<dbReference type="InterPro" id="IPR036390">
    <property type="entry name" value="WH_DNA-bd_sf"/>
</dbReference>
<comment type="caution">
    <text evidence="6">The sequence shown here is derived from an EMBL/GenBank/DDBJ whole genome shotgun (WGS) entry which is preliminary data.</text>
</comment>
<dbReference type="PANTHER" id="PTHR30537:SF26">
    <property type="entry name" value="GLYCINE CLEAVAGE SYSTEM TRANSCRIPTIONAL ACTIVATOR"/>
    <property type="match status" value="1"/>
</dbReference>